<dbReference type="InterPro" id="IPR008984">
    <property type="entry name" value="SMAD_FHA_dom_sf"/>
</dbReference>
<organism evidence="3 4">
    <name type="scientific">Waddlia chondrophila (strain ATCC VR-1470 / WSU 86-1044)</name>
    <dbReference type="NCBI Taxonomy" id="716544"/>
    <lineage>
        <taxon>Bacteria</taxon>
        <taxon>Pseudomonadati</taxon>
        <taxon>Chlamydiota</taxon>
        <taxon>Chlamydiia</taxon>
        <taxon>Parachlamydiales</taxon>
        <taxon>Waddliaceae</taxon>
        <taxon>Waddlia</taxon>
    </lineage>
</organism>
<name>D6YS29_WADCW</name>
<dbReference type="HOGENOM" id="CLU_361277_0_0_0"/>
<dbReference type="OrthoDB" id="21876at2"/>
<dbReference type="AlphaFoldDB" id="D6YS29"/>
<feature type="transmembrane region" description="Helical" evidence="2">
    <location>
        <begin position="199"/>
        <end position="219"/>
    </location>
</feature>
<dbReference type="SUPFAM" id="SSF49879">
    <property type="entry name" value="SMAD/FHA domain"/>
    <property type="match status" value="1"/>
</dbReference>
<keyword evidence="4" id="KW-1185">Reference proteome</keyword>
<dbReference type="CDD" id="cd00060">
    <property type="entry name" value="FHA"/>
    <property type="match status" value="1"/>
</dbReference>
<feature type="region of interest" description="Disordered" evidence="1">
    <location>
        <begin position="127"/>
        <end position="159"/>
    </location>
</feature>
<evidence type="ECO:0000313" key="3">
    <source>
        <dbReference type="EMBL" id="ADI38874.1"/>
    </source>
</evidence>
<gene>
    <name evidence="3" type="ordered locus">wcw_1525</name>
</gene>
<sequence>MIKLTLNPDQESKVITLDKEVIVIGHSNADHVDLPMDIPGICARHVVIEEQNERFVVINAANDPFTSLNGLPFGKKPLKNYDQIEIGENKIKFEFIEDDAPTTQTVEKQEDVPDEIDKLLKEVEELSKPSLETAPPPSLPAIEDQKAEEEEEEAESLSSKKYYLRDFDDESEQWSEDRLEANNIYSPGRESFADSWKMLAGLLLAIIALGAVICSGVYFRASGKNSQEEKKIAAGIADIAMAMTHAKLNHITPNKQNWSDPNFIRNNLAQVLSPNLHTQAQIDSEGQFTKYPYRLRVYTSRSLDQFIVIAQPAPNLMQWLVHKKTLVVDSSTMEMRKISDLKALNRLLANPDPLEGSNGEDIHHLIKEGGLMSLNSLAGHKNHWGFSPPKTLGFIRPGAENYIYNAPRYYPFGEELLRKAIQLYKNSSSPSDVAIIQDEMDEISNFPNIVLYTSEGLQMAVEAQKALNTFAPNSKFLVAYVKFNPKGFVASSHLLINEERREIAFLPSPRTELSTFFPTSSEMEQEPDFLSLSPIEDSLLIAEKTASDDTDLQHPLYLQLKASHQERKHALNAISRKMLELLNQQNNALLPEFEPSFSELLSEYLKTSLHYQQKIIQKLAKLYQEHTDMPLEEFVKYVDQAQLSSFAQAALDDQPTQRLTQEEIEEIFEKIDRAESLHELEHVSEQAAQTLTLENLPDTNSLIQFQEKVRTHTLNRLQFLLFSPKSLYATEPLDERDRGVLINILENSWISDPGEKDYFLSEFDHLIEEFVKSG</sequence>
<evidence type="ECO:0000313" key="4">
    <source>
        <dbReference type="Proteomes" id="UP000001505"/>
    </source>
</evidence>
<dbReference type="EMBL" id="CP001928">
    <property type="protein sequence ID" value="ADI38874.1"/>
    <property type="molecule type" value="Genomic_DNA"/>
</dbReference>
<dbReference type="KEGG" id="wch:wcw_1525"/>
<dbReference type="eggNOG" id="COG1716">
    <property type="taxonomic scope" value="Bacteria"/>
</dbReference>
<feature type="compositionally biased region" description="Acidic residues" evidence="1">
    <location>
        <begin position="146"/>
        <end position="155"/>
    </location>
</feature>
<protein>
    <recommendedName>
        <fullName evidence="5">FHA domain-containing protein</fullName>
    </recommendedName>
</protein>
<dbReference type="STRING" id="716544.wcw_1525"/>
<keyword evidence="2" id="KW-1133">Transmembrane helix</keyword>
<dbReference type="RefSeq" id="WP_013182582.1">
    <property type="nucleotide sequence ID" value="NC_014225.1"/>
</dbReference>
<evidence type="ECO:0008006" key="5">
    <source>
        <dbReference type="Google" id="ProtNLM"/>
    </source>
</evidence>
<proteinExistence type="predicted"/>
<keyword evidence="2" id="KW-0472">Membrane</keyword>
<dbReference type="Proteomes" id="UP000001505">
    <property type="component" value="Chromosome"/>
</dbReference>
<accession>D6YS29</accession>
<evidence type="ECO:0000256" key="1">
    <source>
        <dbReference type="SAM" id="MobiDB-lite"/>
    </source>
</evidence>
<dbReference type="Gene3D" id="2.60.200.20">
    <property type="match status" value="1"/>
</dbReference>
<evidence type="ECO:0000256" key="2">
    <source>
        <dbReference type="SAM" id="Phobius"/>
    </source>
</evidence>
<keyword evidence="2" id="KW-0812">Transmembrane</keyword>
<reference evidence="3 4" key="1">
    <citation type="journal article" date="2010" name="PLoS ONE">
        <title>The Waddlia genome: a window into chlamydial biology.</title>
        <authorList>
            <person name="Bertelli C."/>
            <person name="Collyn F."/>
            <person name="Croxatto A."/>
            <person name="Ruckert C."/>
            <person name="Polkinghorne A."/>
            <person name="Kebbi-Beghdadi C."/>
            <person name="Goesmann A."/>
            <person name="Vaughan L."/>
            <person name="Greub G."/>
        </authorList>
    </citation>
    <scope>NUCLEOTIDE SEQUENCE [LARGE SCALE GENOMIC DNA]</scope>
    <source>
        <strain evidence="4">ATCC VR-1470 / WSU 86-1044</strain>
    </source>
</reference>